<gene>
    <name evidence="4" type="ORF">GCM10009827_051780</name>
</gene>
<dbReference type="InterPro" id="IPR050109">
    <property type="entry name" value="HTH-type_TetR-like_transc_reg"/>
</dbReference>
<dbReference type="EMBL" id="BAAAQD010000010">
    <property type="protein sequence ID" value="GAA1528226.1"/>
    <property type="molecule type" value="Genomic_DNA"/>
</dbReference>
<comment type="caution">
    <text evidence="4">The sequence shown here is derived from an EMBL/GenBank/DDBJ whole genome shotgun (WGS) entry which is preliminary data.</text>
</comment>
<dbReference type="InterPro" id="IPR036271">
    <property type="entry name" value="Tet_transcr_reg_TetR-rel_C_sf"/>
</dbReference>
<dbReference type="Pfam" id="PF17931">
    <property type="entry name" value="TetR_C_23"/>
    <property type="match status" value="1"/>
</dbReference>
<evidence type="ECO:0000313" key="4">
    <source>
        <dbReference type="EMBL" id="GAA1528226.1"/>
    </source>
</evidence>
<keyword evidence="5" id="KW-1185">Reference proteome</keyword>
<dbReference type="InterPro" id="IPR001647">
    <property type="entry name" value="HTH_TetR"/>
</dbReference>
<keyword evidence="1 2" id="KW-0238">DNA-binding</keyword>
<dbReference type="InterPro" id="IPR009057">
    <property type="entry name" value="Homeodomain-like_sf"/>
</dbReference>
<evidence type="ECO:0000313" key="5">
    <source>
        <dbReference type="Proteomes" id="UP001501470"/>
    </source>
</evidence>
<dbReference type="RefSeq" id="WP_344504680.1">
    <property type="nucleotide sequence ID" value="NZ_BAAAQD010000010.1"/>
</dbReference>
<evidence type="ECO:0000259" key="3">
    <source>
        <dbReference type="PROSITE" id="PS50977"/>
    </source>
</evidence>
<dbReference type="PRINTS" id="PR00455">
    <property type="entry name" value="HTHTETR"/>
</dbReference>
<dbReference type="PANTHER" id="PTHR30055:SF146">
    <property type="entry name" value="HTH-TYPE TRANSCRIPTIONAL DUAL REGULATOR CECR"/>
    <property type="match status" value="1"/>
</dbReference>
<dbReference type="SUPFAM" id="SSF46689">
    <property type="entry name" value="Homeodomain-like"/>
    <property type="match status" value="1"/>
</dbReference>
<evidence type="ECO:0000256" key="1">
    <source>
        <dbReference type="ARBA" id="ARBA00023125"/>
    </source>
</evidence>
<name>A0ABN2AVF8_9ACTN</name>
<dbReference type="InterPro" id="IPR023772">
    <property type="entry name" value="DNA-bd_HTH_TetR-type_CS"/>
</dbReference>
<feature type="domain" description="HTH tetR-type" evidence="3">
    <location>
        <begin position="16"/>
        <end position="76"/>
    </location>
</feature>
<feature type="DNA-binding region" description="H-T-H motif" evidence="2">
    <location>
        <begin position="39"/>
        <end position="58"/>
    </location>
</feature>
<dbReference type="Proteomes" id="UP001501470">
    <property type="component" value="Unassembled WGS sequence"/>
</dbReference>
<accession>A0ABN2AVF8</accession>
<evidence type="ECO:0000256" key="2">
    <source>
        <dbReference type="PROSITE-ProRule" id="PRU00335"/>
    </source>
</evidence>
<reference evidence="4 5" key="1">
    <citation type="journal article" date="2019" name="Int. J. Syst. Evol. Microbiol.">
        <title>The Global Catalogue of Microorganisms (GCM) 10K type strain sequencing project: providing services to taxonomists for standard genome sequencing and annotation.</title>
        <authorList>
            <consortium name="The Broad Institute Genomics Platform"/>
            <consortium name="The Broad Institute Genome Sequencing Center for Infectious Disease"/>
            <person name="Wu L."/>
            <person name="Ma J."/>
        </authorList>
    </citation>
    <scope>NUCLEOTIDE SEQUENCE [LARGE SCALE GENOMIC DNA]</scope>
    <source>
        <strain evidence="4 5">JCM 15933</strain>
    </source>
</reference>
<protein>
    <submittedName>
        <fullName evidence="4">TetR family transcriptional regulator</fullName>
    </submittedName>
</protein>
<dbReference type="PROSITE" id="PS50977">
    <property type="entry name" value="HTH_TETR_2"/>
    <property type="match status" value="1"/>
</dbReference>
<dbReference type="Pfam" id="PF00440">
    <property type="entry name" value="TetR_N"/>
    <property type="match status" value="1"/>
</dbReference>
<dbReference type="Gene3D" id="1.10.357.10">
    <property type="entry name" value="Tetracycline Repressor, domain 2"/>
    <property type="match status" value="1"/>
</dbReference>
<dbReference type="InterPro" id="IPR041673">
    <property type="entry name" value="TetR_C_23"/>
</dbReference>
<sequence>MVEPATSDTEPTAKGEQTRRLIVDTAVRLFGEQGYDKTTMRAIATAAGVSVGNAYYYFPSKDHLVQAFYTTVQDAHAEACEQLLAAPGTFVDRLRAAMLAGVETMAPYHGFAGTFFKTAAEPGSPLSPFSTESAPARERSVRMFRSVVDGATTKIDPELRAELPELLWLAQMGVTLYWVHDTSPGQEKTRLLVERSAPLIDRLVAMSRFRMFKPVTREILGLYRLLR</sequence>
<dbReference type="PANTHER" id="PTHR30055">
    <property type="entry name" value="HTH-TYPE TRANSCRIPTIONAL REGULATOR RUTR"/>
    <property type="match status" value="1"/>
</dbReference>
<proteinExistence type="predicted"/>
<dbReference type="PROSITE" id="PS01081">
    <property type="entry name" value="HTH_TETR_1"/>
    <property type="match status" value="1"/>
</dbReference>
<dbReference type="SUPFAM" id="SSF48498">
    <property type="entry name" value="Tetracyclin repressor-like, C-terminal domain"/>
    <property type="match status" value="1"/>
</dbReference>
<organism evidence="4 5">
    <name type="scientific">Dactylosporangium maewongense</name>
    <dbReference type="NCBI Taxonomy" id="634393"/>
    <lineage>
        <taxon>Bacteria</taxon>
        <taxon>Bacillati</taxon>
        <taxon>Actinomycetota</taxon>
        <taxon>Actinomycetes</taxon>
        <taxon>Micromonosporales</taxon>
        <taxon>Micromonosporaceae</taxon>
        <taxon>Dactylosporangium</taxon>
    </lineage>
</organism>